<gene>
    <name evidence="1" type="ORF">SAMN05444350_12144</name>
</gene>
<keyword evidence="2" id="KW-1185">Reference proteome</keyword>
<accession>A0A1M6I3U8</accession>
<dbReference type="Gene3D" id="3.90.550.20">
    <property type="match status" value="1"/>
</dbReference>
<dbReference type="eggNOG" id="COG3774">
    <property type="taxonomic scope" value="Bacteria"/>
</dbReference>
<dbReference type="GO" id="GO:0016757">
    <property type="term" value="F:glycosyltransferase activity"/>
    <property type="evidence" value="ECO:0007669"/>
    <property type="project" value="InterPro"/>
</dbReference>
<evidence type="ECO:0000313" key="1">
    <source>
        <dbReference type="EMBL" id="SHJ29123.1"/>
    </source>
</evidence>
<dbReference type="EMBL" id="FQZN01000021">
    <property type="protein sequence ID" value="SHJ29123.1"/>
    <property type="molecule type" value="Genomic_DNA"/>
</dbReference>
<sequence>MAAVTFKTQGLWAKAYSRTQWILSSFFEQWKNYGLSIAFPSLVWWIGNYTHKKTIGFWSLKHLTRNMDRYFEKRRRYIEIIEKYRSATQVQLNDTIPLSSYPIWVFWWQGAGAMPTLVKCCFAKLKQHNGLVTLITKENIRNYVNIPEVIYRKVDNGEISYTHLSDILRISLLAEHGGMWVDSTCYVPYAIPDSAKKELFYSPSTCGLADMPMWSNSRWCGWNLGTNEKQNALFAFLRDMLYTININEACLPHYLILDYLLDYAYRKFPYMRQVIVKHKEFNVKRNELHFLLNKVYEEPVYQRLIKNDWCFKLSYKTPWKKEIDGKITFYGKMVNQSGAD</sequence>
<dbReference type="Pfam" id="PF05704">
    <property type="entry name" value="Caps_synth"/>
    <property type="match status" value="1"/>
</dbReference>
<proteinExistence type="predicted"/>
<dbReference type="Proteomes" id="UP000184192">
    <property type="component" value="Unassembled WGS sequence"/>
</dbReference>
<dbReference type="GeneID" id="92713309"/>
<dbReference type="AlphaFoldDB" id="A0A1M6I3U8"/>
<organism evidence="1 2">
    <name type="scientific">Bacteroides stercorirosoris</name>
    <dbReference type="NCBI Taxonomy" id="871324"/>
    <lineage>
        <taxon>Bacteria</taxon>
        <taxon>Pseudomonadati</taxon>
        <taxon>Bacteroidota</taxon>
        <taxon>Bacteroidia</taxon>
        <taxon>Bacteroidales</taxon>
        <taxon>Bacteroidaceae</taxon>
        <taxon>Bacteroides</taxon>
    </lineage>
</organism>
<dbReference type="SUPFAM" id="SSF53448">
    <property type="entry name" value="Nucleotide-diphospho-sugar transferases"/>
    <property type="match status" value="1"/>
</dbReference>
<protein>
    <submittedName>
        <fullName evidence="1">Capsular polysaccharide synthesis protein</fullName>
    </submittedName>
</protein>
<reference evidence="2" key="1">
    <citation type="submission" date="2016-11" db="EMBL/GenBank/DDBJ databases">
        <authorList>
            <person name="Varghese N."/>
            <person name="Submissions S."/>
        </authorList>
    </citation>
    <scope>NUCLEOTIDE SEQUENCE [LARGE SCALE GENOMIC DNA]</scope>
    <source>
        <strain evidence="2">DSM 26884</strain>
    </source>
</reference>
<name>A0A1M6I3U8_9BACE</name>
<evidence type="ECO:0000313" key="2">
    <source>
        <dbReference type="Proteomes" id="UP000184192"/>
    </source>
</evidence>
<dbReference type="InterPro" id="IPR008441">
    <property type="entry name" value="AfumC-like_glycosyl_Trfase"/>
</dbReference>
<dbReference type="RefSeq" id="WP_025830991.1">
    <property type="nucleotide sequence ID" value="NZ_FQZN01000021.1"/>
</dbReference>
<dbReference type="InterPro" id="IPR029044">
    <property type="entry name" value="Nucleotide-diphossugar_trans"/>
</dbReference>